<sequence length="114" mass="12280">MAGLRARLSSVVSDGVSHQSPMLLPVPGYRYRALMEATGRDSRTGGCVRVGTTASSPSPSVRTQLSRHRLLPSSLRPLSSESPRPFSSESPPLPVEAHWDLAVGAEYGFTYLKV</sequence>
<evidence type="ECO:0000256" key="1">
    <source>
        <dbReference type="SAM" id="MobiDB-lite"/>
    </source>
</evidence>
<dbReference type="Proteomes" id="UP001148018">
    <property type="component" value="Unassembled WGS sequence"/>
</dbReference>
<gene>
    <name evidence="2" type="ORF">NHX12_012334</name>
</gene>
<comment type="caution">
    <text evidence="2">The sequence shown here is derived from an EMBL/GenBank/DDBJ whole genome shotgun (WGS) entry which is preliminary data.</text>
</comment>
<feature type="compositionally biased region" description="Low complexity" evidence="1">
    <location>
        <begin position="71"/>
        <end position="90"/>
    </location>
</feature>
<feature type="region of interest" description="Disordered" evidence="1">
    <location>
        <begin position="41"/>
        <end position="91"/>
    </location>
</feature>
<dbReference type="AlphaFoldDB" id="A0A9Q0I3X8"/>
<evidence type="ECO:0000313" key="3">
    <source>
        <dbReference type="Proteomes" id="UP001148018"/>
    </source>
</evidence>
<reference evidence="2" key="1">
    <citation type="submission" date="2022-07" db="EMBL/GenBank/DDBJ databases">
        <title>Chromosome-level genome of Muraenolepis orangiensis.</title>
        <authorList>
            <person name="Kim J."/>
        </authorList>
    </citation>
    <scope>NUCLEOTIDE SEQUENCE</scope>
    <source>
        <strain evidence="2">KU_S4_2022</strain>
        <tissue evidence="2">Muscle</tissue>
    </source>
</reference>
<dbReference type="EMBL" id="JANIIK010000117">
    <property type="protein sequence ID" value="KAJ3585927.1"/>
    <property type="molecule type" value="Genomic_DNA"/>
</dbReference>
<organism evidence="2 3">
    <name type="scientific">Muraenolepis orangiensis</name>
    <name type="common">Patagonian moray cod</name>
    <dbReference type="NCBI Taxonomy" id="630683"/>
    <lineage>
        <taxon>Eukaryota</taxon>
        <taxon>Metazoa</taxon>
        <taxon>Chordata</taxon>
        <taxon>Craniata</taxon>
        <taxon>Vertebrata</taxon>
        <taxon>Euteleostomi</taxon>
        <taxon>Actinopterygii</taxon>
        <taxon>Neopterygii</taxon>
        <taxon>Teleostei</taxon>
        <taxon>Neoteleostei</taxon>
        <taxon>Acanthomorphata</taxon>
        <taxon>Zeiogadaria</taxon>
        <taxon>Gadariae</taxon>
        <taxon>Gadiformes</taxon>
        <taxon>Muraenolepidoidei</taxon>
        <taxon>Muraenolepididae</taxon>
        <taxon>Muraenolepis</taxon>
    </lineage>
</organism>
<keyword evidence="3" id="KW-1185">Reference proteome</keyword>
<proteinExistence type="predicted"/>
<name>A0A9Q0I3X8_9TELE</name>
<accession>A0A9Q0I3X8</accession>
<evidence type="ECO:0000313" key="2">
    <source>
        <dbReference type="EMBL" id="KAJ3585927.1"/>
    </source>
</evidence>
<feature type="compositionally biased region" description="Polar residues" evidence="1">
    <location>
        <begin position="52"/>
        <end position="64"/>
    </location>
</feature>
<protein>
    <submittedName>
        <fullName evidence="2">Uncharacterized protein</fullName>
    </submittedName>
</protein>